<feature type="domain" description="Stage VI sporulation protein D N-terminal" evidence="2">
    <location>
        <begin position="9"/>
        <end position="155"/>
    </location>
</feature>
<name>A0A848CVD9_ANEAE</name>
<feature type="non-terminal residue" evidence="3">
    <location>
        <position position="320"/>
    </location>
</feature>
<reference evidence="3 4" key="1">
    <citation type="submission" date="2020-04" db="EMBL/GenBank/DDBJ databases">
        <authorList>
            <person name="Hitch T.C.A."/>
            <person name="Wylensek D."/>
            <person name="Clavel T."/>
        </authorList>
    </citation>
    <scope>NUCLEOTIDE SEQUENCE [LARGE SCALE GENOMIC DNA]</scope>
    <source>
        <strain evidence="3 4">WB01_D5_05</strain>
    </source>
</reference>
<evidence type="ECO:0000313" key="4">
    <source>
        <dbReference type="Proteomes" id="UP000561326"/>
    </source>
</evidence>
<comment type="caution">
    <text evidence="3">The sequence shown here is derived from an EMBL/GenBank/DDBJ whole genome shotgun (WGS) entry which is preliminary data.</text>
</comment>
<gene>
    <name evidence="3" type="ORF">HF838_15880</name>
</gene>
<accession>A0A848CVD9</accession>
<organism evidence="3 4">
    <name type="scientific">Aneurinibacillus aneurinilyticus</name>
    <name type="common">Bacillus aneurinolyticus</name>
    <dbReference type="NCBI Taxonomy" id="1391"/>
    <lineage>
        <taxon>Bacteria</taxon>
        <taxon>Bacillati</taxon>
        <taxon>Bacillota</taxon>
        <taxon>Bacilli</taxon>
        <taxon>Bacillales</taxon>
        <taxon>Paenibacillaceae</taxon>
        <taxon>Aneurinibacillus group</taxon>
        <taxon>Aneurinibacillus</taxon>
    </lineage>
</organism>
<protein>
    <recommendedName>
        <fullName evidence="2">Stage VI sporulation protein D N-terminal domain-containing protein</fullName>
    </recommendedName>
</protein>
<feature type="region of interest" description="Disordered" evidence="1">
    <location>
        <begin position="276"/>
        <end position="320"/>
    </location>
</feature>
<evidence type="ECO:0000259" key="2">
    <source>
        <dbReference type="Pfam" id="PF20918"/>
    </source>
</evidence>
<dbReference type="RefSeq" id="WP_168975742.1">
    <property type="nucleotide sequence ID" value="NZ_JABAGO010000033.1"/>
</dbReference>
<dbReference type="Proteomes" id="UP000561326">
    <property type="component" value="Unassembled WGS sequence"/>
</dbReference>
<evidence type="ECO:0000256" key="1">
    <source>
        <dbReference type="SAM" id="MobiDB-lite"/>
    </source>
</evidence>
<proteinExistence type="predicted"/>
<sequence length="320" mass="36754">MQDNQDAILTFPVQHSIFISPDQSEIEQIDEIELTPHIQIKETTEEVIVSGYLMLEGKYAGKPPKFPDISLDDPEVKVTGYVDTVVFNPFAMDPDDFEAENELTPFTEKIPVHICISRNKIEDVGQIYASITSFDYDVQSARKLAIMAELALNGVRSEAPAQPGEEHVTELPRLFEYVASRQEEEEEETEQITGEASIEETELETEIEAEEYIDEQPKIEPITFKRIPNSDIPVSKKEETTEIKETETKSEMLLINMEIEKQNEQEDKRQIEQVKAEEMDKPQIEQMKAEEADKRQIEQMKAEEADKRQIEQVKAEEADK</sequence>
<evidence type="ECO:0000313" key="3">
    <source>
        <dbReference type="EMBL" id="NME99713.1"/>
    </source>
</evidence>
<dbReference type="InterPro" id="IPR048862">
    <property type="entry name" value="SPOCS_spoVID_N"/>
</dbReference>
<dbReference type="EMBL" id="JABAGO010000033">
    <property type="protein sequence ID" value="NME99713.1"/>
    <property type="molecule type" value="Genomic_DNA"/>
</dbReference>
<dbReference type="AlphaFoldDB" id="A0A848CVD9"/>
<dbReference type="Pfam" id="PF20918">
    <property type="entry name" value="SPOCS_spoVID-N"/>
    <property type="match status" value="1"/>
</dbReference>